<dbReference type="AlphaFoldDB" id="A0A2K1QK89"/>
<dbReference type="STRING" id="2082308.A0A2K1QK89"/>
<dbReference type="InterPro" id="IPR021848">
    <property type="entry name" value="HODM_asu-like"/>
</dbReference>
<accession>A0A2K1QK89</accession>
<dbReference type="Proteomes" id="UP000243797">
    <property type="component" value="Unassembled WGS sequence"/>
</dbReference>
<dbReference type="Pfam" id="PF11927">
    <property type="entry name" value="HODM_asu-like"/>
    <property type="match status" value="1"/>
</dbReference>
<protein>
    <submittedName>
        <fullName evidence="2">Uncharacterized protein</fullName>
    </submittedName>
</protein>
<name>A0A2K1QK89_9PEZI</name>
<dbReference type="EMBL" id="NKHZ01000080">
    <property type="protein sequence ID" value="PNS15273.1"/>
    <property type="molecule type" value="Genomic_DNA"/>
</dbReference>
<feature type="region of interest" description="Disordered" evidence="1">
    <location>
        <begin position="41"/>
        <end position="66"/>
    </location>
</feature>
<comment type="caution">
    <text evidence="2">The sequence shown here is derived from an EMBL/GenBank/DDBJ whole genome shotgun (WGS) entry which is preliminary data.</text>
</comment>
<evidence type="ECO:0000313" key="2">
    <source>
        <dbReference type="EMBL" id="PNS15273.1"/>
    </source>
</evidence>
<organism evidence="2 3">
    <name type="scientific">Sphaceloma murrayae</name>
    <dbReference type="NCBI Taxonomy" id="2082308"/>
    <lineage>
        <taxon>Eukaryota</taxon>
        <taxon>Fungi</taxon>
        <taxon>Dikarya</taxon>
        <taxon>Ascomycota</taxon>
        <taxon>Pezizomycotina</taxon>
        <taxon>Dothideomycetes</taxon>
        <taxon>Dothideomycetidae</taxon>
        <taxon>Myriangiales</taxon>
        <taxon>Elsinoaceae</taxon>
        <taxon>Sphaceloma</taxon>
    </lineage>
</organism>
<gene>
    <name evidence="2" type="ORF">CAC42_8274</name>
</gene>
<proteinExistence type="predicted"/>
<dbReference type="OrthoDB" id="5043642at2759"/>
<sequence length="486" mass="54425">MRSLSPVHLLAFAAFSFLCTLLSRRSRHLLLSRLRPVNELQTHTHHNDAKATTTSPPSPKRSELEKTFPPERLSAHCANPSLVAARQQALLDPSNCVPLDGDIYDPKHANKLTPTGFSVAEINAIVDLPDYGKLSGVPLPEPLPNFDITKAKPRPYRPFRWPYHQTMSLSKLDTSFWLELDSTYPARIAQRISLYNQHGSSILASLPGSHQAVSELLHNVLLFLSTRYPNSFTLTPTSFTNHILSTTAALPSPDPLLVLLHHVPEDFAIMLRCPTTGLYHLRAGVICSSLGWSLSDKLGLPLSSIHSPIPHYASKMSFSMDRYFARLPSDRPIQRGSWGLEVGEPLFVPRDSPVLEERSRRDPDLDVADVKLRVDWQTLRRLPVSAAIVFNFKALFTPLEELRGEKGVPGLVEKVLREGDGDMLKYKGSWYVEHVVLPKLAEWRREQEEKGLGIGEIATLDESPFFEGWEEKWMTAQGSSGTEKAV</sequence>
<dbReference type="InParanoid" id="A0A2K1QK89"/>
<evidence type="ECO:0000256" key="1">
    <source>
        <dbReference type="SAM" id="MobiDB-lite"/>
    </source>
</evidence>
<reference evidence="2 3" key="1">
    <citation type="submission" date="2017-06" db="EMBL/GenBank/DDBJ databases">
        <title>Draft genome sequence of a variant of Elsinoe murrayae.</title>
        <authorList>
            <person name="Cheng Q."/>
        </authorList>
    </citation>
    <scope>NUCLEOTIDE SEQUENCE [LARGE SCALE GENOMIC DNA]</scope>
    <source>
        <strain evidence="2 3">CQ-2017a</strain>
    </source>
</reference>
<keyword evidence="3" id="KW-1185">Reference proteome</keyword>
<evidence type="ECO:0000313" key="3">
    <source>
        <dbReference type="Proteomes" id="UP000243797"/>
    </source>
</evidence>